<dbReference type="Proteomes" id="UP000257323">
    <property type="component" value="Unassembled WGS sequence"/>
</dbReference>
<comment type="caution">
    <text evidence="1">The sequence shown here is derived from an EMBL/GenBank/DDBJ whole genome shotgun (WGS) entry which is preliminary data.</text>
</comment>
<proteinExistence type="predicted"/>
<reference evidence="1 2" key="1">
    <citation type="submission" date="2018-08" db="EMBL/GenBank/DDBJ databases">
        <title>Genome analysis of the thermophilic bacterium of the candidate phylum Aminicenantes from deep subsurface aquifer revealed its physiology and ecological role.</title>
        <authorList>
            <person name="Kadnikov V.V."/>
            <person name="Mardanov A.V."/>
            <person name="Beletsky A.V."/>
            <person name="Karnachuk O.V."/>
            <person name="Ravin N.V."/>
        </authorList>
    </citation>
    <scope>NUCLEOTIDE SEQUENCE [LARGE SCALE GENOMIC DNA]</scope>
    <source>
        <strain evidence="1">BY38</strain>
    </source>
</reference>
<organism evidence="1 2">
    <name type="scientific">Candidatus Saccharicenans subterraneus</name>
    <dbReference type="NCBI Taxonomy" id="2508984"/>
    <lineage>
        <taxon>Bacteria</taxon>
        <taxon>Candidatus Aminicenantota</taxon>
        <taxon>Candidatus Aminicenantia</taxon>
        <taxon>Candidatus Aminicenantales</taxon>
        <taxon>Candidatus Saccharicenantaceae</taxon>
        <taxon>Candidatus Saccharicenans</taxon>
    </lineage>
</organism>
<protein>
    <submittedName>
        <fullName evidence="1">Uncharacterized protein</fullName>
    </submittedName>
</protein>
<name>A0A3E2BPS1_9BACT</name>
<accession>A0A3E2BPS1</accession>
<gene>
    <name evidence="1" type="ORF">OP8BY_1314</name>
</gene>
<evidence type="ECO:0000313" key="1">
    <source>
        <dbReference type="EMBL" id="RFT16701.1"/>
    </source>
</evidence>
<dbReference type="AlphaFoldDB" id="A0A3E2BPS1"/>
<dbReference type="EMBL" id="QUAH01000002">
    <property type="protein sequence ID" value="RFT16701.1"/>
    <property type="molecule type" value="Genomic_DNA"/>
</dbReference>
<sequence length="49" mass="5372">MLPGYQQPLYCPLAPWVPGDRRGYSSEPIPAFSVLTAIDKRKKGAIIIG</sequence>
<evidence type="ECO:0000313" key="2">
    <source>
        <dbReference type="Proteomes" id="UP000257323"/>
    </source>
</evidence>